<dbReference type="EMBL" id="KV448274">
    <property type="protein sequence ID" value="OAX38837.1"/>
    <property type="molecule type" value="Genomic_DNA"/>
</dbReference>
<dbReference type="AlphaFoldDB" id="A0A1B7N1V4"/>
<gene>
    <name evidence="1" type="ORF">K503DRAFT_130745</name>
</gene>
<proteinExistence type="predicted"/>
<dbReference type="InParanoid" id="A0A1B7N1V4"/>
<evidence type="ECO:0000313" key="1">
    <source>
        <dbReference type="EMBL" id="OAX38837.1"/>
    </source>
</evidence>
<accession>A0A1B7N1V4</accession>
<dbReference type="Proteomes" id="UP000092154">
    <property type="component" value="Unassembled WGS sequence"/>
</dbReference>
<organism evidence="1 2">
    <name type="scientific">Rhizopogon vinicolor AM-OR11-026</name>
    <dbReference type="NCBI Taxonomy" id="1314800"/>
    <lineage>
        <taxon>Eukaryota</taxon>
        <taxon>Fungi</taxon>
        <taxon>Dikarya</taxon>
        <taxon>Basidiomycota</taxon>
        <taxon>Agaricomycotina</taxon>
        <taxon>Agaricomycetes</taxon>
        <taxon>Agaricomycetidae</taxon>
        <taxon>Boletales</taxon>
        <taxon>Suillineae</taxon>
        <taxon>Rhizopogonaceae</taxon>
        <taxon>Rhizopogon</taxon>
    </lineage>
</organism>
<reference evidence="1 2" key="1">
    <citation type="submission" date="2016-06" db="EMBL/GenBank/DDBJ databases">
        <title>Comparative genomics of the ectomycorrhizal sister species Rhizopogon vinicolor and Rhizopogon vesiculosus (Basidiomycota: Boletales) reveals a divergence of the mating type B locus.</title>
        <authorList>
            <consortium name="DOE Joint Genome Institute"/>
            <person name="Mujic A.B."/>
            <person name="Kuo A."/>
            <person name="Tritt A."/>
            <person name="Lipzen A."/>
            <person name="Chen C."/>
            <person name="Johnson J."/>
            <person name="Sharma A."/>
            <person name="Barry K."/>
            <person name="Grigoriev I.V."/>
            <person name="Spatafora J.W."/>
        </authorList>
    </citation>
    <scope>NUCLEOTIDE SEQUENCE [LARGE SCALE GENOMIC DNA]</scope>
    <source>
        <strain evidence="1 2">AM-OR11-026</strain>
    </source>
</reference>
<evidence type="ECO:0000313" key="2">
    <source>
        <dbReference type="Proteomes" id="UP000092154"/>
    </source>
</evidence>
<sequence length="232" mass="26724">MGVAIRMIRWRPCHSHAQFKIQYRISSWTVLASFGPSSPSSWCLSTMYALPWPDHHSPPTSYSPLNLSIFFQLLRIHILLRFVWMLYLGTCSFSFSSLRCSSFLGMDSDFIVLDRAWIWIALYISATSASQCHTLHFVLGYPSHSIPPLAFHTYILCQTLHTSTALFTYVSPTSRAIIQNYYCPRVRLSHNPFYLLKLLCPYILSVVDIPAYLSQHKLGRQLCVYQNAECQQ</sequence>
<keyword evidence="2" id="KW-1185">Reference proteome</keyword>
<name>A0A1B7N1V4_9AGAM</name>
<protein>
    <submittedName>
        <fullName evidence="1">Uncharacterized protein</fullName>
    </submittedName>
</protein>